<protein>
    <submittedName>
        <fullName evidence="1">Uncharacterized protein</fullName>
    </submittedName>
</protein>
<dbReference type="AlphaFoldDB" id="A0AAP0AV89"/>
<accession>A0AAP0AV89</accession>
<proteinExistence type="predicted"/>
<reference evidence="1 2" key="1">
    <citation type="journal article" date="2022" name="Nat. Plants">
        <title>Genomes of leafy and leafless Platanthera orchids illuminate the evolution of mycoheterotrophy.</title>
        <authorList>
            <person name="Li M.H."/>
            <person name="Liu K.W."/>
            <person name="Li Z."/>
            <person name="Lu H.C."/>
            <person name="Ye Q.L."/>
            <person name="Zhang D."/>
            <person name="Wang J.Y."/>
            <person name="Li Y.F."/>
            <person name="Zhong Z.M."/>
            <person name="Liu X."/>
            <person name="Yu X."/>
            <person name="Liu D.K."/>
            <person name="Tu X.D."/>
            <person name="Liu B."/>
            <person name="Hao Y."/>
            <person name="Liao X.Y."/>
            <person name="Jiang Y.T."/>
            <person name="Sun W.H."/>
            <person name="Chen J."/>
            <person name="Chen Y.Q."/>
            <person name="Ai Y."/>
            <person name="Zhai J.W."/>
            <person name="Wu S.S."/>
            <person name="Zhou Z."/>
            <person name="Hsiao Y.Y."/>
            <person name="Wu W.L."/>
            <person name="Chen Y.Y."/>
            <person name="Lin Y.F."/>
            <person name="Hsu J.L."/>
            <person name="Li C.Y."/>
            <person name="Wang Z.W."/>
            <person name="Zhao X."/>
            <person name="Zhong W.Y."/>
            <person name="Ma X.K."/>
            <person name="Ma L."/>
            <person name="Huang J."/>
            <person name="Chen G.Z."/>
            <person name="Huang M.Z."/>
            <person name="Huang L."/>
            <person name="Peng D.H."/>
            <person name="Luo Y.B."/>
            <person name="Zou S.Q."/>
            <person name="Chen S.P."/>
            <person name="Lan S."/>
            <person name="Tsai W.C."/>
            <person name="Van de Peer Y."/>
            <person name="Liu Z.J."/>
        </authorList>
    </citation>
    <scope>NUCLEOTIDE SEQUENCE [LARGE SCALE GENOMIC DNA]</scope>
    <source>
        <strain evidence="1">Lor287</strain>
    </source>
</reference>
<name>A0AAP0AV89_9ASPA</name>
<evidence type="ECO:0000313" key="2">
    <source>
        <dbReference type="Proteomes" id="UP001418222"/>
    </source>
</evidence>
<sequence length="117" mass="12613">MRRIRVPPYGGLPNDYQLEEDFCDPGDQPLFGPWLWALAAPAKFQGLERKPGPTFVLAAKISSTASAMDPSECSAVGGADRGAAPVSRCSPTGLLVLLYDVVRQCVLIGCLSLSWFR</sequence>
<keyword evidence="2" id="KW-1185">Reference proteome</keyword>
<dbReference type="EMBL" id="JBBWWQ010000020">
    <property type="protein sequence ID" value="KAK8916284.1"/>
    <property type="molecule type" value="Genomic_DNA"/>
</dbReference>
<evidence type="ECO:0000313" key="1">
    <source>
        <dbReference type="EMBL" id="KAK8916284.1"/>
    </source>
</evidence>
<comment type="caution">
    <text evidence="1">The sequence shown here is derived from an EMBL/GenBank/DDBJ whole genome shotgun (WGS) entry which is preliminary data.</text>
</comment>
<organism evidence="1 2">
    <name type="scientific">Platanthera zijinensis</name>
    <dbReference type="NCBI Taxonomy" id="2320716"/>
    <lineage>
        <taxon>Eukaryota</taxon>
        <taxon>Viridiplantae</taxon>
        <taxon>Streptophyta</taxon>
        <taxon>Embryophyta</taxon>
        <taxon>Tracheophyta</taxon>
        <taxon>Spermatophyta</taxon>
        <taxon>Magnoliopsida</taxon>
        <taxon>Liliopsida</taxon>
        <taxon>Asparagales</taxon>
        <taxon>Orchidaceae</taxon>
        <taxon>Orchidoideae</taxon>
        <taxon>Orchideae</taxon>
        <taxon>Orchidinae</taxon>
        <taxon>Platanthera</taxon>
    </lineage>
</organism>
<dbReference type="Proteomes" id="UP001418222">
    <property type="component" value="Unassembled WGS sequence"/>
</dbReference>
<gene>
    <name evidence="1" type="ORF">KSP39_PZI022879</name>
</gene>